<gene>
    <name evidence="2" type="ORF">BDW02DRAFT_564582</name>
</gene>
<accession>A0A6A5KTH3</accession>
<feature type="region of interest" description="Disordered" evidence="1">
    <location>
        <begin position="433"/>
        <end position="520"/>
    </location>
</feature>
<reference evidence="2" key="1">
    <citation type="submission" date="2020-01" db="EMBL/GenBank/DDBJ databases">
        <authorList>
            <consortium name="DOE Joint Genome Institute"/>
            <person name="Haridas S."/>
            <person name="Albert R."/>
            <person name="Binder M."/>
            <person name="Bloem J."/>
            <person name="Labutti K."/>
            <person name="Salamov A."/>
            <person name="Andreopoulos B."/>
            <person name="Baker S.E."/>
            <person name="Barry K."/>
            <person name="Bills G."/>
            <person name="Bluhm B.H."/>
            <person name="Cannon C."/>
            <person name="Castanera R."/>
            <person name="Culley D.E."/>
            <person name="Daum C."/>
            <person name="Ezra D."/>
            <person name="Gonzalez J.B."/>
            <person name="Henrissat B."/>
            <person name="Kuo A."/>
            <person name="Liang C."/>
            <person name="Lipzen A."/>
            <person name="Lutzoni F."/>
            <person name="Magnuson J."/>
            <person name="Mondo S."/>
            <person name="Nolan M."/>
            <person name="Ohm R."/>
            <person name="Pangilinan J."/>
            <person name="Park H.-J."/>
            <person name="Ramirez L."/>
            <person name="Alfaro M."/>
            <person name="Sun H."/>
            <person name="Tritt A."/>
            <person name="Yoshinaga Y."/>
            <person name="Zwiers L.-H."/>
            <person name="Turgeon B.G."/>
            <person name="Goodwin S.B."/>
            <person name="Spatafora J.W."/>
            <person name="Crous P.W."/>
            <person name="Grigoriev I.V."/>
        </authorList>
    </citation>
    <scope>NUCLEOTIDE SEQUENCE</scope>
    <source>
        <strain evidence="2">P77</strain>
    </source>
</reference>
<evidence type="ECO:0000313" key="3">
    <source>
        <dbReference type="Proteomes" id="UP000800040"/>
    </source>
</evidence>
<feature type="compositionally biased region" description="Polar residues" evidence="1">
    <location>
        <begin position="460"/>
        <end position="475"/>
    </location>
</feature>
<proteinExistence type="predicted"/>
<feature type="compositionally biased region" description="Polar residues" evidence="1">
    <location>
        <begin position="132"/>
        <end position="153"/>
    </location>
</feature>
<dbReference type="Proteomes" id="UP000800040">
    <property type="component" value="Unassembled WGS sequence"/>
</dbReference>
<feature type="region of interest" description="Disordered" evidence="1">
    <location>
        <begin position="194"/>
        <end position="226"/>
    </location>
</feature>
<feature type="compositionally biased region" description="Basic and acidic residues" evidence="1">
    <location>
        <begin position="320"/>
        <end position="331"/>
    </location>
</feature>
<feature type="compositionally biased region" description="Low complexity" evidence="1">
    <location>
        <begin position="306"/>
        <end position="315"/>
    </location>
</feature>
<evidence type="ECO:0000313" key="2">
    <source>
        <dbReference type="EMBL" id="KAF1838719.1"/>
    </source>
</evidence>
<name>A0A6A5KTH3_9PLEO</name>
<feature type="compositionally biased region" description="Polar residues" evidence="1">
    <location>
        <begin position="114"/>
        <end position="123"/>
    </location>
</feature>
<sequence length="520" mass="56194">MANTYNPIKCKSCARVLATVSATGLSPTTSADAVGCDTCGQFNALYDAVQAADAEWALFESKRETITKLCALEKHKKVRMEFDNWLMSVEAPATLKSVEHEDLPDNATAEEQDLFNSKEQVNQGIKRRRSHSSTALESGDSNTQDVVSGSPPHQLQGLPLSLRPSPKHSRSSASLPERKRLKFSDSVEFRDNYRGSEEYHRPSETYVRGRNAPPEGSEYMDTSGSGQTFLKFTGMKKIGGKWVEVNEEELAKKKKDAKASAELRKIEAAQKSVTQGGNDEVAAEMSQDGEALLDPRAARLARRAKGSSSAGRARSTSPMETRDGRLSKETKAIPLERASKEIQGPSSEPGPKAPSPVTDGAQHSVDKDAGATNNVGKDGKEVVDGVVKSSLEPTREVVDGVIKSSPEPTTEGIHNERTSCRAWESVYTASAHRMGGSNQATLERDETTPILQPPGVWDADNSTTDQTPTSKSPTLEPNLPEPAATTPKAPPEMSSALDHLNTTPQPQALPIPPLNKQEDP</sequence>
<dbReference type="EMBL" id="ML975249">
    <property type="protein sequence ID" value="KAF1838719.1"/>
    <property type="molecule type" value="Genomic_DNA"/>
</dbReference>
<feature type="region of interest" description="Disordered" evidence="1">
    <location>
        <begin position="270"/>
        <end position="417"/>
    </location>
</feature>
<protein>
    <submittedName>
        <fullName evidence="2">Uncharacterized protein</fullName>
    </submittedName>
</protein>
<evidence type="ECO:0000256" key="1">
    <source>
        <dbReference type="SAM" id="MobiDB-lite"/>
    </source>
</evidence>
<organism evidence="2 3">
    <name type="scientific">Decorospora gaudefroyi</name>
    <dbReference type="NCBI Taxonomy" id="184978"/>
    <lineage>
        <taxon>Eukaryota</taxon>
        <taxon>Fungi</taxon>
        <taxon>Dikarya</taxon>
        <taxon>Ascomycota</taxon>
        <taxon>Pezizomycotina</taxon>
        <taxon>Dothideomycetes</taxon>
        <taxon>Pleosporomycetidae</taxon>
        <taxon>Pleosporales</taxon>
        <taxon>Pleosporineae</taxon>
        <taxon>Pleosporaceae</taxon>
        <taxon>Decorospora</taxon>
    </lineage>
</organism>
<feature type="compositionally biased region" description="Basic and acidic residues" evidence="1">
    <location>
        <begin position="194"/>
        <end position="203"/>
    </location>
</feature>
<dbReference type="AlphaFoldDB" id="A0A6A5KTH3"/>
<feature type="region of interest" description="Disordered" evidence="1">
    <location>
        <begin position="112"/>
        <end position="179"/>
    </location>
</feature>
<dbReference type="OrthoDB" id="3800892at2759"/>
<keyword evidence="3" id="KW-1185">Reference proteome</keyword>